<dbReference type="GO" id="GO:0016020">
    <property type="term" value="C:membrane"/>
    <property type="evidence" value="ECO:0007669"/>
    <property type="project" value="UniProtKB-SubCell"/>
</dbReference>
<keyword evidence="7" id="KW-0560">Oxidoreductase</keyword>
<reference evidence="13 14" key="1">
    <citation type="submission" date="2024-02" db="EMBL/GenBank/DDBJ databases">
        <title>High-quality chromosome-scale genome assembly of Pensacola bahiagrass (Paspalum notatum Flugge var. saurae).</title>
        <authorList>
            <person name="Vega J.M."/>
            <person name="Podio M."/>
            <person name="Orjuela J."/>
            <person name="Siena L.A."/>
            <person name="Pessino S.C."/>
            <person name="Combes M.C."/>
            <person name="Mariac C."/>
            <person name="Albertini E."/>
            <person name="Pupilli F."/>
            <person name="Ortiz J.P.A."/>
            <person name="Leblanc O."/>
        </authorList>
    </citation>
    <scope>NUCLEOTIDE SEQUENCE [LARGE SCALE GENOMIC DNA]</scope>
    <source>
        <strain evidence="13">R1</strain>
        <tissue evidence="13">Leaf</tissue>
    </source>
</reference>
<dbReference type="GO" id="GO:0020037">
    <property type="term" value="F:heme binding"/>
    <property type="evidence" value="ECO:0007669"/>
    <property type="project" value="InterPro"/>
</dbReference>
<dbReference type="FunFam" id="1.10.630.10:FF:000029">
    <property type="entry name" value="Cytochrome P450 734A1"/>
    <property type="match status" value="2"/>
</dbReference>
<dbReference type="InterPro" id="IPR001128">
    <property type="entry name" value="Cyt_P450"/>
</dbReference>
<dbReference type="GO" id="GO:0016705">
    <property type="term" value="F:oxidoreductase activity, acting on paired donors, with incorporation or reduction of molecular oxygen"/>
    <property type="evidence" value="ECO:0007669"/>
    <property type="project" value="InterPro"/>
</dbReference>
<dbReference type="PRINTS" id="PR00463">
    <property type="entry name" value="EP450I"/>
</dbReference>
<evidence type="ECO:0000256" key="5">
    <source>
        <dbReference type="ARBA" id="ARBA00022723"/>
    </source>
</evidence>
<dbReference type="Gene3D" id="1.10.630.10">
    <property type="entry name" value="Cytochrome P450"/>
    <property type="match status" value="2"/>
</dbReference>
<evidence type="ECO:0000256" key="8">
    <source>
        <dbReference type="ARBA" id="ARBA00023004"/>
    </source>
</evidence>
<evidence type="ECO:0000256" key="11">
    <source>
        <dbReference type="PIRSR" id="PIRSR602401-1"/>
    </source>
</evidence>
<gene>
    <name evidence="13" type="ORF">U9M48_015987</name>
</gene>
<evidence type="ECO:0000256" key="4">
    <source>
        <dbReference type="ARBA" id="ARBA00022692"/>
    </source>
</evidence>
<keyword evidence="14" id="KW-1185">Reference proteome</keyword>
<evidence type="ECO:0000256" key="3">
    <source>
        <dbReference type="ARBA" id="ARBA00022617"/>
    </source>
</evidence>
<dbReference type="Pfam" id="PF00067">
    <property type="entry name" value="p450"/>
    <property type="match status" value="2"/>
</dbReference>
<comment type="similarity">
    <text evidence="2">Belongs to the cytochrome P450 family.</text>
</comment>
<dbReference type="GO" id="GO:0016131">
    <property type="term" value="P:brassinosteroid metabolic process"/>
    <property type="evidence" value="ECO:0007669"/>
    <property type="project" value="UniProtKB-ARBA"/>
</dbReference>
<keyword evidence="4 12" id="KW-0812">Transmembrane</keyword>
<evidence type="ECO:0000313" key="14">
    <source>
        <dbReference type="Proteomes" id="UP001341281"/>
    </source>
</evidence>
<dbReference type="AlphaFoldDB" id="A0AAQ3T628"/>
<dbReference type="EMBL" id="CP144747">
    <property type="protein sequence ID" value="WVZ66817.1"/>
    <property type="molecule type" value="Genomic_DNA"/>
</dbReference>
<comment type="subcellular location">
    <subcellularLocation>
        <location evidence="1">Membrane</location>
        <topology evidence="1">Single-pass membrane protein</topology>
    </subcellularLocation>
</comment>
<organism evidence="13 14">
    <name type="scientific">Paspalum notatum var. saurae</name>
    <dbReference type="NCBI Taxonomy" id="547442"/>
    <lineage>
        <taxon>Eukaryota</taxon>
        <taxon>Viridiplantae</taxon>
        <taxon>Streptophyta</taxon>
        <taxon>Embryophyta</taxon>
        <taxon>Tracheophyta</taxon>
        <taxon>Spermatophyta</taxon>
        <taxon>Magnoliopsida</taxon>
        <taxon>Liliopsida</taxon>
        <taxon>Poales</taxon>
        <taxon>Poaceae</taxon>
        <taxon>PACMAD clade</taxon>
        <taxon>Panicoideae</taxon>
        <taxon>Andropogonodae</taxon>
        <taxon>Paspaleae</taxon>
        <taxon>Paspalinae</taxon>
        <taxon>Paspalum</taxon>
    </lineage>
</organism>
<evidence type="ECO:0008006" key="15">
    <source>
        <dbReference type="Google" id="ProtNLM"/>
    </source>
</evidence>
<keyword evidence="8 11" id="KW-0408">Iron</keyword>
<keyword evidence="3 11" id="KW-0349">Heme</keyword>
<feature type="binding site" description="axial binding residue" evidence="11">
    <location>
        <position position="469"/>
    </location>
    <ligand>
        <name>heme</name>
        <dbReference type="ChEBI" id="CHEBI:30413"/>
    </ligand>
    <ligandPart>
        <name>Fe</name>
        <dbReference type="ChEBI" id="CHEBI:18248"/>
    </ligandPart>
</feature>
<evidence type="ECO:0000256" key="12">
    <source>
        <dbReference type="SAM" id="Phobius"/>
    </source>
</evidence>
<evidence type="ECO:0000256" key="1">
    <source>
        <dbReference type="ARBA" id="ARBA00004167"/>
    </source>
</evidence>
<dbReference type="InterPro" id="IPR036396">
    <property type="entry name" value="Cyt_P450_sf"/>
</dbReference>
<keyword evidence="6 12" id="KW-1133">Transmembrane helix</keyword>
<evidence type="ECO:0000256" key="7">
    <source>
        <dbReference type="ARBA" id="ARBA00023002"/>
    </source>
</evidence>
<dbReference type="PANTHER" id="PTHR24282:SF52">
    <property type="entry name" value="OS07G0635300 PROTEIN"/>
    <property type="match status" value="1"/>
</dbReference>
<protein>
    <recommendedName>
        <fullName evidence="15">Cytochrome P450</fullName>
    </recommendedName>
</protein>
<dbReference type="PROSITE" id="PS00086">
    <property type="entry name" value="CYTOCHROME_P450"/>
    <property type="match status" value="2"/>
</dbReference>
<keyword evidence="10 12" id="KW-0472">Membrane</keyword>
<keyword evidence="9" id="KW-0503">Monooxygenase</keyword>
<comment type="cofactor">
    <cofactor evidence="11">
        <name>heme</name>
        <dbReference type="ChEBI" id="CHEBI:30413"/>
    </cofactor>
</comment>
<dbReference type="GO" id="GO:0004497">
    <property type="term" value="F:monooxygenase activity"/>
    <property type="evidence" value="ECO:0007669"/>
    <property type="project" value="UniProtKB-KW"/>
</dbReference>
<evidence type="ECO:0000256" key="6">
    <source>
        <dbReference type="ARBA" id="ARBA00022989"/>
    </source>
</evidence>
<evidence type="ECO:0000313" key="13">
    <source>
        <dbReference type="EMBL" id="WVZ66817.1"/>
    </source>
</evidence>
<dbReference type="SUPFAM" id="SSF48264">
    <property type="entry name" value="Cytochrome P450"/>
    <property type="match status" value="2"/>
</dbReference>
<dbReference type="InterPro" id="IPR002401">
    <property type="entry name" value="Cyt_P450_E_grp-I"/>
</dbReference>
<dbReference type="InterPro" id="IPR050665">
    <property type="entry name" value="Cytochrome_P450_Monooxygen"/>
</dbReference>
<dbReference type="GO" id="GO:0010268">
    <property type="term" value="P:brassinosteroid homeostasis"/>
    <property type="evidence" value="ECO:0007669"/>
    <property type="project" value="UniProtKB-ARBA"/>
</dbReference>
<dbReference type="GO" id="GO:0005506">
    <property type="term" value="F:iron ion binding"/>
    <property type="evidence" value="ECO:0007669"/>
    <property type="project" value="InterPro"/>
</dbReference>
<feature type="transmembrane region" description="Helical" evidence="12">
    <location>
        <begin position="540"/>
        <end position="565"/>
    </location>
</feature>
<dbReference type="PANTHER" id="PTHR24282">
    <property type="entry name" value="CYTOCHROME P450 FAMILY MEMBER"/>
    <property type="match status" value="1"/>
</dbReference>
<evidence type="ECO:0000256" key="9">
    <source>
        <dbReference type="ARBA" id="ARBA00023033"/>
    </source>
</evidence>
<evidence type="ECO:0000256" key="2">
    <source>
        <dbReference type="ARBA" id="ARBA00010617"/>
    </source>
</evidence>
<accession>A0AAQ3T628</accession>
<dbReference type="InterPro" id="IPR017972">
    <property type="entry name" value="Cyt_P450_CS"/>
</dbReference>
<name>A0AAQ3T628_PASNO</name>
<keyword evidence="5 11" id="KW-0479">Metal-binding</keyword>
<dbReference type="PRINTS" id="PR00385">
    <property type="entry name" value="P450"/>
</dbReference>
<sequence>MAGLMAWTVAAAVAAVLASWALNALVHLVWRPNAVARSFRAQGVRGPDYSFFTGNLRDIKRLRAEAAGVTLDVGDHDFIPMVQPHFRKWIALYGRMFVFWTGARPNVCLADVNVVKQVLFDRTGLYPKNCMNPHISRLLGKGLVLTDGDDWKRHRKVVHPAFNMDKLKMMTTTMSDCARSMMSEWEAVLAAKGGDGGAVEVELSSRFEELTADVISHTAFGSSYREGKRVFLAQRELQFLAFSTLFNVQIPAFRYLPTRKNLRTRKLDKQVRAMLMAIIEARLADKDAGGGYGNDLLGLMLEACAPEHGGETATTLSMDEIVDECKTFFFAGHDTTSHLLTWACFLLSTHPEWQDRLREEVRRECGDAVPTGDALNRLKLVNMFLLETLRLYGPAMLIQRRASSDLELGGVRVPEGAILSIPIATIHRDKEIWGEDAGEFRPERFENGVTRAAKHPNALLSFSSGPRACIGQNFAMIEAKAVVAMILQRFALKLSPKYVHAPMDVLTLRPRHGLPMLLQRVFPDGGCLLYLHMYNASMGYGWLLSAALAAALASWAFNALVRLVWRPRALARSLRAQGVRGPPYRLFDDGSLGDIRRLRAAGAGLRLDVADHDFTPIAQPQFRQWIPLYGRVFLYWFGSTPNICVADYAVAKQLLAERTGLFAKNRTNANLLRLLGEGLVLADGDDWHRHKKVVHPAFNIDKLKMMTATMADCARSMVTGWEAELASQRKKEVTVELSEQFEELTADVISHTAFGSRYKEGKRVFQALKELQFIAFSTLFSVQVPGSRYLPTAKNVRVWKLDREVRSTLMGIIKNRLAAKDKGAGGYGDDLLGLMLEACAPDEHGGAQQLLSMDEIVDECKTFFFAGQETTSHLLTWAMLLLSTHPDWQHKLRDEVLRECGGKDDDGRAPTYDTLNKLKLMNLFVLETLRLYSPVPLIRRRTKAPVELAGGIVVPEGTILSLPIATMHRDKEVWGDDAGEFNPLRFDAAATRSAPKNLSALLAFSSGPRSCIGQNFAMVEVRAVLAAILQRFQLTLSPEYVHAPTDVITLRPKYGLPMIITST</sequence>
<evidence type="ECO:0000256" key="10">
    <source>
        <dbReference type="ARBA" id="ARBA00023136"/>
    </source>
</evidence>
<proteinExistence type="inferred from homology"/>
<dbReference type="Proteomes" id="UP001341281">
    <property type="component" value="Chromosome 03"/>
</dbReference>